<name>A0ABU5IE61_9BURK</name>
<feature type="domain" description="Methyl-accepting transducer" evidence="5">
    <location>
        <begin position="416"/>
        <end position="645"/>
    </location>
</feature>
<dbReference type="Pfam" id="PF00015">
    <property type="entry name" value="MCPsignal"/>
    <property type="match status" value="1"/>
</dbReference>
<gene>
    <name evidence="7" type="ORF">SM757_12580</name>
</gene>
<dbReference type="InterPro" id="IPR051310">
    <property type="entry name" value="MCP_chemotaxis"/>
</dbReference>
<keyword evidence="4" id="KW-0812">Transmembrane</keyword>
<evidence type="ECO:0000256" key="3">
    <source>
        <dbReference type="PROSITE-ProRule" id="PRU00284"/>
    </source>
</evidence>
<keyword evidence="3" id="KW-0807">Transducer</keyword>
<evidence type="ECO:0000259" key="5">
    <source>
        <dbReference type="PROSITE" id="PS50111"/>
    </source>
</evidence>
<keyword evidence="4" id="KW-1133">Transmembrane helix</keyword>
<evidence type="ECO:0000259" key="6">
    <source>
        <dbReference type="PROSITE" id="PS50885"/>
    </source>
</evidence>
<dbReference type="RefSeq" id="WP_322465723.1">
    <property type="nucleotide sequence ID" value="NZ_JAXOJX010000018.1"/>
</dbReference>
<dbReference type="Pfam" id="PF00672">
    <property type="entry name" value="HAMP"/>
    <property type="match status" value="1"/>
</dbReference>
<comment type="similarity">
    <text evidence="2">Belongs to the methyl-accepting chemotaxis (MCP) protein family.</text>
</comment>
<evidence type="ECO:0000313" key="7">
    <source>
        <dbReference type="EMBL" id="MDZ5457407.1"/>
    </source>
</evidence>
<reference evidence="7 8" key="1">
    <citation type="submission" date="2023-11" db="EMBL/GenBank/DDBJ databases">
        <title>Draft genome of Azohydromonas lata strain H1 (DSM1123), a polyhydroxyalkanoate producer.</title>
        <authorList>
            <person name="Traversa D."/>
            <person name="D'Addabbo P."/>
            <person name="Pazzani C."/>
            <person name="Manzari C."/>
            <person name="Chiara M."/>
            <person name="Scrascia M."/>
        </authorList>
    </citation>
    <scope>NUCLEOTIDE SEQUENCE [LARGE SCALE GENOMIC DNA]</scope>
    <source>
        <strain evidence="7 8">H1</strain>
    </source>
</reference>
<accession>A0ABU5IE61</accession>
<evidence type="ECO:0000313" key="8">
    <source>
        <dbReference type="Proteomes" id="UP001293718"/>
    </source>
</evidence>
<dbReference type="Gene3D" id="1.10.287.950">
    <property type="entry name" value="Methyl-accepting chemotaxis protein"/>
    <property type="match status" value="1"/>
</dbReference>
<dbReference type="InterPro" id="IPR004089">
    <property type="entry name" value="MCPsignal_dom"/>
</dbReference>
<dbReference type="PROSITE" id="PS50885">
    <property type="entry name" value="HAMP"/>
    <property type="match status" value="1"/>
</dbReference>
<dbReference type="SUPFAM" id="SSF58104">
    <property type="entry name" value="Methyl-accepting chemotaxis protein (MCP) signaling domain"/>
    <property type="match status" value="1"/>
</dbReference>
<keyword evidence="4" id="KW-0472">Membrane</keyword>
<feature type="transmembrane region" description="Helical" evidence="4">
    <location>
        <begin position="45"/>
        <end position="64"/>
    </location>
</feature>
<protein>
    <submittedName>
        <fullName evidence="7">Methyl-accepting chemotaxis protein</fullName>
    </submittedName>
</protein>
<dbReference type="SMART" id="SM00304">
    <property type="entry name" value="HAMP"/>
    <property type="match status" value="1"/>
</dbReference>
<keyword evidence="8" id="KW-1185">Reference proteome</keyword>
<feature type="domain" description="HAMP" evidence="6">
    <location>
        <begin position="359"/>
        <end position="411"/>
    </location>
</feature>
<evidence type="ECO:0000256" key="2">
    <source>
        <dbReference type="ARBA" id="ARBA00029447"/>
    </source>
</evidence>
<comment type="caution">
    <text evidence="7">The sequence shown here is derived from an EMBL/GenBank/DDBJ whole genome shotgun (WGS) entry which is preliminary data.</text>
</comment>
<dbReference type="PANTHER" id="PTHR43531:SF14">
    <property type="entry name" value="METHYL-ACCEPTING CHEMOTAXIS PROTEIN I-RELATED"/>
    <property type="match status" value="1"/>
</dbReference>
<keyword evidence="1" id="KW-0488">Methylation</keyword>
<evidence type="ECO:0000256" key="4">
    <source>
        <dbReference type="SAM" id="Phobius"/>
    </source>
</evidence>
<organism evidence="7 8">
    <name type="scientific">Azohydromonas lata</name>
    <dbReference type="NCBI Taxonomy" id="45677"/>
    <lineage>
        <taxon>Bacteria</taxon>
        <taxon>Pseudomonadati</taxon>
        <taxon>Pseudomonadota</taxon>
        <taxon>Betaproteobacteria</taxon>
        <taxon>Burkholderiales</taxon>
        <taxon>Sphaerotilaceae</taxon>
        <taxon>Azohydromonas</taxon>
    </lineage>
</organism>
<dbReference type="PANTHER" id="PTHR43531">
    <property type="entry name" value="PROTEIN ICFG"/>
    <property type="match status" value="1"/>
</dbReference>
<dbReference type="PROSITE" id="PS50111">
    <property type="entry name" value="CHEMOTAXIS_TRANSDUC_2"/>
    <property type="match status" value="1"/>
</dbReference>
<dbReference type="CDD" id="cd11386">
    <property type="entry name" value="MCP_signal"/>
    <property type="match status" value="1"/>
</dbReference>
<dbReference type="Proteomes" id="UP001293718">
    <property type="component" value="Unassembled WGS sequence"/>
</dbReference>
<proteinExistence type="inferred from homology"/>
<evidence type="ECO:0000256" key="1">
    <source>
        <dbReference type="ARBA" id="ARBA00022481"/>
    </source>
</evidence>
<dbReference type="EMBL" id="JAXOJX010000018">
    <property type="protein sequence ID" value="MDZ5457407.1"/>
    <property type="molecule type" value="Genomic_DNA"/>
</dbReference>
<dbReference type="SMART" id="SM00283">
    <property type="entry name" value="MA"/>
    <property type="match status" value="1"/>
</dbReference>
<dbReference type="InterPro" id="IPR003660">
    <property type="entry name" value="HAMP_dom"/>
</dbReference>
<feature type="transmembrane region" description="Helical" evidence="4">
    <location>
        <begin position="337"/>
        <end position="358"/>
    </location>
</feature>
<sequence length="661" mass="70431">MPPATASGTSTRSTHPSTVPAFFLHHGLMAPGMRLFRSVGFPAKATAVSLAFLVPLLLLAFSFWSVSTDNIAFSAAERRGVEYARALMSLLDAAQNRRRAATAGAPDLPKAQQAVQAAWDQLLATHERLGTEFKLQERWQTLQAQAQQLASQPQRDQPAATFAVHSQFIAEALDLLSDMADASNLTLDPDIDTYYLMRAGVDLQPRLAEVLGRMRGAGNAALRSGQLGSEQRDQIASALAFATMWELELGSSVKRALRADEGIAAEVRLDEALKESTGFMQRVREQVLAQTPQGDAEAFVALGNRAVADHYAGIERVLASLDKRLALRVDRLQQAMWVKLGVSAAGIAIALYLLLAFYRVTLGGLDEIARQLRELSHGNLTLHPQPWGRDEVAQLMSTLAATLDALRGTVAQVRTGASEIDTASREVAMASMDLSKRTEQGAAQLQRTAAAMSQIGQTLNQSAGSAASAAGMVAHNAQVAQQGSEVVAEAVRTMGGIRDSSQRIAEIVGTIDGIAFQTNILALNAAVEAARAGEAGRGFAVVAAEVRALAQRSGAAAREIKQLIEGSVARVQEGSEVVTQAGATMTDIVGHAERIKDLIQAINHGTAEQTQGLQEVGHAVEQLDAMTQQNATLVEQTAAAASTLSTNARRLNEEVAFFRLP</sequence>